<dbReference type="Proteomes" id="UP000319671">
    <property type="component" value="Unassembled WGS sequence"/>
</dbReference>
<dbReference type="EMBL" id="VIVN01000033">
    <property type="protein sequence ID" value="TWD87892.1"/>
    <property type="molecule type" value="Genomic_DNA"/>
</dbReference>
<keyword evidence="3" id="KW-1185">Reference proteome</keyword>
<gene>
    <name evidence="2" type="ORF">FB550_1332</name>
</gene>
<sequence length="53" mass="6094">MGQIRLMISAILSLIVSILNFTDHRYVFSTLGAIIFVFVVIELIKQLRSKTKR</sequence>
<accession>A0A561CAD2</accession>
<keyword evidence="1" id="KW-1133">Transmembrane helix</keyword>
<dbReference type="AlphaFoldDB" id="A0A561CAD2"/>
<keyword evidence="1" id="KW-0812">Transmembrane</keyword>
<evidence type="ECO:0000256" key="1">
    <source>
        <dbReference type="SAM" id="Phobius"/>
    </source>
</evidence>
<keyword evidence="1" id="KW-0472">Membrane</keyword>
<comment type="caution">
    <text evidence="2">The sequence shown here is derived from an EMBL/GenBank/DDBJ whole genome shotgun (WGS) entry which is preliminary data.</text>
</comment>
<name>A0A561CAD2_9BACI</name>
<feature type="transmembrane region" description="Helical" evidence="1">
    <location>
        <begin position="5"/>
        <end position="21"/>
    </location>
</feature>
<organism evidence="2 3">
    <name type="scientific">Neobacillus bataviensis</name>
    <dbReference type="NCBI Taxonomy" id="220685"/>
    <lineage>
        <taxon>Bacteria</taxon>
        <taxon>Bacillati</taxon>
        <taxon>Bacillota</taxon>
        <taxon>Bacilli</taxon>
        <taxon>Bacillales</taxon>
        <taxon>Bacillaceae</taxon>
        <taxon>Neobacillus</taxon>
    </lineage>
</organism>
<feature type="transmembrane region" description="Helical" evidence="1">
    <location>
        <begin position="27"/>
        <end position="44"/>
    </location>
</feature>
<evidence type="ECO:0000313" key="3">
    <source>
        <dbReference type="Proteomes" id="UP000319671"/>
    </source>
</evidence>
<reference evidence="2 3" key="1">
    <citation type="submission" date="2019-06" db="EMBL/GenBank/DDBJ databases">
        <title>Sorghum-associated microbial communities from plants grown in Nebraska, USA.</title>
        <authorList>
            <person name="Schachtman D."/>
        </authorList>
    </citation>
    <scope>NUCLEOTIDE SEQUENCE [LARGE SCALE GENOMIC DNA]</scope>
    <source>
        <strain evidence="2 3">2482</strain>
    </source>
</reference>
<protein>
    <submittedName>
        <fullName evidence="2">Uncharacterized protein</fullName>
    </submittedName>
</protein>
<evidence type="ECO:0000313" key="2">
    <source>
        <dbReference type="EMBL" id="TWD87892.1"/>
    </source>
</evidence>
<proteinExistence type="predicted"/>